<evidence type="ECO:0000256" key="1">
    <source>
        <dbReference type="SAM" id="MobiDB-lite"/>
    </source>
</evidence>
<protein>
    <submittedName>
        <fullName evidence="2">Uncharacterized protein</fullName>
    </submittedName>
</protein>
<sequence>MQSSGETRRENAKLRHHSQPSSPGSPPSLKLRRASDSWPRRSLGEDGPGDPVRRGLSIQAPRPLEYWISRMRG</sequence>
<evidence type="ECO:0000313" key="2">
    <source>
        <dbReference type="EMBL" id="PXF62369.1"/>
    </source>
</evidence>
<dbReference type="Proteomes" id="UP000247689">
    <property type="component" value="Unassembled WGS sequence"/>
</dbReference>
<accession>A0A318D8B9</accession>
<comment type="caution">
    <text evidence="2">The sequence shown here is derived from an EMBL/GenBank/DDBJ whole genome shotgun (WGS) entry which is preliminary data.</text>
</comment>
<feature type="region of interest" description="Disordered" evidence="1">
    <location>
        <begin position="1"/>
        <end position="73"/>
    </location>
</feature>
<keyword evidence="3" id="KW-1185">Reference proteome</keyword>
<feature type="compositionally biased region" description="Basic and acidic residues" evidence="1">
    <location>
        <begin position="33"/>
        <end position="44"/>
    </location>
</feature>
<dbReference type="AlphaFoldDB" id="A0A318D8B9"/>
<dbReference type="EMBL" id="QICH01000025">
    <property type="protein sequence ID" value="PXF62369.1"/>
    <property type="molecule type" value="Genomic_DNA"/>
</dbReference>
<evidence type="ECO:0000313" key="3">
    <source>
        <dbReference type="Proteomes" id="UP000247689"/>
    </source>
</evidence>
<gene>
    <name evidence="2" type="ORF">DL796_11875</name>
</gene>
<reference evidence="2 3" key="1">
    <citation type="submission" date="2018-05" db="EMBL/GenBank/DDBJ databases">
        <title>Kangiella spongicola genome sequence.</title>
        <authorList>
            <person name="Maclea K.S."/>
            <person name="Goen A.E."/>
            <person name="Kelley C."/>
            <person name="Underriner A."/>
            <person name="Silverwood T."/>
            <person name="Trachtenberg A.M."/>
        </authorList>
    </citation>
    <scope>NUCLEOTIDE SEQUENCE [LARGE SCALE GENOMIC DNA]</scope>
    <source>
        <strain evidence="2 3">ATCC BAA-2076</strain>
    </source>
</reference>
<feature type="compositionally biased region" description="Basic and acidic residues" evidence="1">
    <location>
        <begin position="1"/>
        <end position="13"/>
    </location>
</feature>
<name>A0A318D8B9_9GAMM</name>
<organism evidence="2 3">
    <name type="scientific">Kangiella spongicola</name>
    <dbReference type="NCBI Taxonomy" id="796379"/>
    <lineage>
        <taxon>Bacteria</taxon>
        <taxon>Pseudomonadati</taxon>
        <taxon>Pseudomonadota</taxon>
        <taxon>Gammaproteobacteria</taxon>
        <taxon>Kangiellales</taxon>
        <taxon>Kangiellaceae</taxon>
        <taxon>Kangiella</taxon>
    </lineage>
</organism>
<proteinExistence type="predicted"/>